<dbReference type="AlphaFoldDB" id="A0A7T8KI18"/>
<name>A0A7T8KI18_CALRO</name>
<proteinExistence type="predicted"/>
<gene>
    <name evidence="2" type="ORF">FKW44_000922</name>
</gene>
<organism evidence="2 3">
    <name type="scientific">Caligus rogercresseyi</name>
    <name type="common">Sea louse</name>
    <dbReference type="NCBI Taxonomy" id="217165"/>
    <lineage>
        <taxon>Eukaryota</taxon>
        <taxon>Metazoa</taxon>
        <taxon>Ecdysozoa</taxon>
        <taxon>Arthropoda</taxon>
        <taxon>Crustacea</taxon>
        <taxon>Multicrustacea</taxon>
        <taxon>Hexanauplia</taxon>
        <taxon>Copepoda</taxon>
        <taxon>Siphonostomatoida</taxon>
        <taxon>Caligidae</taxon>
        <taxon>Caligus</taxon>
    </lineage>
</organism>
<reference evidence="3" key="1">
    <citation type="submission" date="2021-01" db="EMBL/GenBank/DDBJ databases">
        <title>Caligus Genome Assembly.</title>
        <authorList>
            <person name="Gallardo-Escarate C."/>
        </authorList>
    </citation>
    <scope>NUCLEOTIDE SEQUENCE [LARGE SCALE GENOMIC DNA]</scope>
</reference>
<evidence type="ECO:0000256" key="1">
    <source>
        <dbReference type="SAM" id="MobiDB-lite"/>
    </source>
</evidence>
<sequence>MSEQEKKRQRAVDLLRTQVIEIQSKVSLATVYNIRKVMEGMDPISRKPGTGGHNIQRSGEFLDLLREDIKKDPPSP</sequence>
<evidence type="ECO:0000313" key="2">
    <source>
        <dbReference type="EMBL" id="QQP56307.1"/>
    </source>
</evidence>
<feature type="compositionally biased region" description="Basic and acidic residues" evidence="1">
    <location>
        <begin position="63"/>
        <end position="76"/>
    </location>
</feature>
<feature type="region of interest" description="Disordered" evidence="1">
    <location>
        <begin position="41"/>
        <end position="76"/>
    </location>
</feature>
<dbReference type="EMBL" id="CP045890">
    <property type="protein sequence ID" value="QQP56307.1"/>
    <property type="molecule type" value="Genomic_DNA"/>
</dbReference>
<accession>A0A7T8KI18</accession>
<evidence type="ECO:0000313" key="3">
    <source>
        <dbReference type="Proteomes" id="UP000595437"/>
    </source>
</evidence>
<protein>
    <submittedName>
        <fullName evidence="2">Uncharacterized protein</fullName>
    </submittedName>
</protein>
<keyword evidence="3" id="KW-1185">Reference proteome</keyword>
<dbReference type="Proteomes" id="UP000595437">
    <property type="component" value="Chromosome 1"/>
</dbReference>